<evidence type="ECO:0000313" key="2">
    <source>
        <dbReference type="EMBL" id="CAL1546960.1"/>
    </source>
</evidence>
<feature type="domain" description="Fibrinogen C-terminal" evidence="1">
    <location>
        <begin position="2"/>
        <end position="132"/>
    </location>
</feature>
<dbReference type="SUPFAM" id="SSF56496">
    <property type="entry name" value="Fibrinogen C-terminal domain-like"/>
    <property type="match status" value="1"/>
</dbReference>
<dbReference type="InterPro" id="IPR036056">
    <property type="entry name" value="Fibrinogen-like_C"/>
</dbReference>
<dbReference type="GO" id="GO:0005615">
    <property type="term" value="C:extracellular space"/>
    <property type="evidence" value="ECO:0007669"/>
    <property type="project" value="TreeGrafter"/>
</dbReference>
<dbReference type="InterPro" id="IPR014716">
    <property type="entry name" value="Fibrinogen_a/b/g_C_1"/>
</dbReference>
<dbReference type="Proteomes" id="UP001497497">
    <property type="component" value="Unassembled WGS sequence"/>
</dbReference>
<organism evidence="2 3">
    <name type="scientific">Lymnaea stagnalis</name>
    <name type="common">Great pond snail</name>
    <name type="synonym">Helix stagnalis</name>
    <dbReference type="NCBI Taxonomy" id="6523"/>
    <lineage>
        <taxon>Eukaryota</taxon>
        <taxon>Metazoa</taxon>
        <taxon>Spiralia</taxon>
        <taxon>Lophotrochozoa</taxon>
        <taxon>Mollusca</taxon>
        <taxon>Gastropoda</taxon>
        <taxon>Heterobranchia</taxon>
        <taxon>Euthyneura</taxon>
        <taxon>Panpulmonata</taxon>
        <taxon>Hygrophila</taxon>
        <taxon>Lymnaeoidea</taxon>
        <taxon>Lymnaeidae</taxon>
        <taxon>Lymnaea</taxon>
    </lineage>
</organism>
<comment type="caution">
    <text evidence="2">The sequence shown here is derived from an EMBL/GenBank/DDBJ whole genome shotgun (WGS) entry which is preliminary data.</text>
</comment>
<dbReference type="InterPro" id="IPR002181">
    <property type="entry name" value="Fibrinogen_a/b/g_C_dom"/>
</dbReference>
<dbReference type="InterPro" id="IPR050373">
    <property type="entry name" value="Fibrinogen_C-term_domain"/>
</dbReference>
<accession>A0AAV2IMB4</accession>
<feature type="non-terminal residue" evidence="2">
    <location>
        <position position="133"/>
    </location>
</feature>
<sequence>NKTYSDYVKGYKIDESNFWIGLDNVYRFFLIYNSLQFKMEAIFENDAVIASWKNTGVSIDSPSNFYNIDFSGSSTSASGSGYSISVSSCLSSGGKPFSTWDNDHDGSPSNLAAQAGAGWYFGSSLSCNPLGQL</sequence>
<evidence type="ECO:0000259" key="1">
    <source>
        <dbReference type="Pfam" id="PF00147"/>
    </source>
</evidence>
<evidence type="ECO:0000313" key="3">
    <source>
        <dbReference type="Proteomes" id="UP001497497"/>
    </source>
</evidence>
<dbReference type="PANTHER" id="PTHR19143">
    <property type="entry name" value="FIBRINOGEN/TENASCIN/ANGIOPOEITIN"/>
    <property type="match status" value="1"/>
</dbReference>
<feature type="non-terminal residue" evidence="2">
    <location>
        <position position="1"/>
    </location>
</feature>
<dbReference type="AlphaFoldDB" id="A0AAV2IMB4"/>
<reference evidence="2 3" key="1">
    <citation type="submission" date="2024-04" db="EMBL/GenBank/DDBJ databases">
        <authorList>
            <consortium name="Genoscope - CEA"/>
            <person name="William W."/>
        </authorList>
    </citation>
    <scope>NUCLEOTIDE SEQUENCE [LARGE SCALE GENOMIC DNA]</scope>
</reference>
<dbReference type="EMBL" id="CAXITT010000885">
    <property type="protein sequence ID" value="CAL1546960.1"/>
    <property type="molecule type" value="Genomic_DNA"/>
</dbReference>
<dbReference type="Pfam" id="PF00147">
    <property type="entry name" value="Fibrinogen_C"/>
    <property type="match status" value="1"/>
</dbReference>
<name>A0AAV2IMB4_LYMST</name>
<proteinExistence type="predicted"/>
<protein>
    <recommendedName>
        <fullName evidence="1">Fibrinogen C-terminal domain-containing protein</fullName>
    </recommendedName>
</protein>
<dbReference type="Gene3D" id="4.10.530.10">
    <property type="entry name" value="Gamma-fibrinogen Carboxyl Terminal Fragment, domain 2"/>
    <property type="match status" value="1"/>
</dbReference>
<dbReference type="Gene3D" id="3.90.215.10">
    <property type="entry name" value="Gamma Fibrinogen, chain A, domain 1"/>
    <property type="match status" value="1"/>
</dbReference>
<gene>
    <name evidence="2" type="ORF">GSLYS_00020337001</name>
</gene>
<keyword evidence="3" id="KW-1185">Reference proteome</keyword>